<protein>
    <submittedName>
        <fullName evidence="2">Uncharacterized protein</fullName>
    </submittedName>
</protein>
<reference evidence="2 3" key="1">
    <citation type="submission" date="2019-04" db="EMBL/GenBank/DDBJ databases">
        <title>Friends and foes A comparative genomics studyof 23 Aspergillus species from section Flavi.</title>
        <authorList>
            <consortium name="DOE Joint Genome Institute"/>
            <person name="Kjaerbolling I."/>
            <person name="Vesth T."/>
            <person name="Frisvad J.C."/>
            <person name="Nybo J.L."/>
            <person name="Theobald S."/>
            <person name="Kildgaard S."/>
            <person name="Isbrandt T."/>
            <person name="Kuo A."/>
            <person name="Sato A."/>
            <person name="Lyhne E.K."/>
            <person name="Kogle M.E."/>
            <person name="Wiebenga A."/>
            <person name="Kun R.S."/>
            <person name="Lubbers R.J."/>
            <person name="Makela M.R."/>
            <person name="Barry K."/>
            <person name="Chovatia M."/>
            <person name="Clum A."/>
            <person name="Daum C."/>
            <person name="Haridas S."/>
            <person name="He G."/>
            <person name="LaButti K."/>
            <person name="Lipzen A."/>
            <person name="Mondo S."/>
            <person name="Riley R."/>
            <person name="Salamov A."/>
            <person name="Simmons B.A."/>
            <person name="Magnuson J.K."/>
            <person name="Henrissat B."/>
            <person name="Mortensen U.H."/>
            <person name="Larsen T.O."/>
            <person name="Devries R.P."/>
            <person name="Grigoriev I.V."/>
            <person name="Machida M."/>
            <person name="Baker S.E."/>
            <person name="Andersen M.R."/>
        </authorList>
    </citation>
    <scope>NUCLEOTIDE SEQUENCE [LARGE SCALE GENOMIC DNA]</scope>
    <source>
        <strain evidence="2 3">IBT 29228</strain>
    </source>
</reference>
<dbReference type="OrthoDB" id="3531694at2759"/>
<gene>
    <name evidence="2" type="ORF">BDV26DRAFT_275566</name>
</gene>
<evidence type="ECO:0000313" key="2">
    <source>
        <dbReference type="EMBL" id="KAE8371694.1"/>
    </source>
</evidence>
<sequence length="139" mass="15184">MSCATVRGFQTASTRSVNWIGNVSVGDVVKMNNDSEWEKALTDAASKVETQNPPKLSMPRSSSSLSPWIESIDASPLTRHLTDDMPQGGALAHQSSKDKEEKEKIVTVGFYGVGGTRLLSSHVRRDGSYKSWESRAGKR</sequence>
<feature type="compositionally biased region" description="Low complexity" evidence="1">
    <location>
        <begin position="53"/>
        <end position="67"/>
    </location>
</feature>
<keyword evidence="3" id="KW-1185">Reference proteome</keyword>
<evidence type="ECO:0000313" key="3">
    <source>
        <dbReference type="Proteomes" id="UP000326198"/>
    </source>
</evidence>
<proteinExistence type="predicted"/>
<feature type="region of interest" description="Disordered" evidence="1">
    <location>
        <begin position="43"/>
        <end position="100"/>
    </location>
</feature>
<evidence type="ECO:0000256" key="1">
    <source>
        <dbReference type="SAM" id="MobiDB-lite"/>
    </source>
</evidence>
<dbReference type="EMBL" id="ML736404">
    <property type="protein sequence ID" value="KAE8371694.1"/>
    <property type="molecule type" value="Genomic_DNA"/>
</dbReference>
<organism evidence="2 3">
    <name type="scientific">Aspergillus bertholletiae</name>
    <dbReference type="NCBI Taxonomy" id="1226010"/>
    <lineage>
        <taxon>Eukaryota</taxon>
        <taxon>Fungi</taxon>
        <taxon>Dikarya</taxon>
        <taxon>Ascomycota</taxon>
        <taxon>Pezizomycotina</taxon>
        <taxon>Eurotiomycetes</taxon>
        <taxon>Eurotiomycetidae</taxon>
        <taxon>Eurotiales</taxon>
        <taxon>Aspergillaceae</taxon>
        <taxon>Aspergillus</taxon>
        <taxon>Aspergillus subgen. Circumdati</taxon>
    </lineage>
</organism>
<dbReference type="AlphaFoldDB" id="A0A5N7APB7"/>
<name>A0A5N7APB7_9EURO</name>
<dbReference type="Proteomes" id="UP000326198">
    <property type="component" value="Unassembled WGS sequence"/>
</dbReference>
<accession>A0A5N7APB7</accession>